<evidence type="ECO:0000313" key="1">
    <source>
        <dbReference type="EMBL" id="GGD29002.1"/>
    </source>
</evidence>
<name>A0ABQ1QIL0_9BACI</name>
<dbReference type="Proteomes" id="UP000642571">
    <property type="component" value="Unassembled WGS sequence"/>
</dbReference>
<proteinExistence type="predicted"/>
<dbReference type="EMBL" id="BMIN01000029">
    <property type="protein sequence ID" value="GGD29002.1"/>
    <property type="molecule type" value="Genomic_DNA"/>
</dbReference>
<comment type="caution">
    <text evidence="1">The sequence shown here is derived from an EMBL/GenBank/DDBJ whole genome shotgun (WGS) entry which is preliminary data.</text>
</comment>
<reference evidence="2" key="1">
    <citation type="journal article" date="2019" name="Int. J. Syst. Evol. Microbiol.">
        <title>The Global Catalogue of Microorganisms (GCM) 10K type strain sequencing project: providing services to taxonomists for standard genome sequencing and annotation.</title>
        <authorList>
            <consortium name="The Broad Institute Genomics Platform"/>
            <consortium name="The Broad Institute Genome Sequencing Center for Infectious Disease"/>
            <person name="Wu L."/>
            <person name="Ma J."/>
        </authorList>
    </citation>
    <scope>NUCLEOTIDE SEQUENCE [LARGE SCALE GENOMIC DNA]</scope>
    <source>
        <strain evidence="2">CGMCC 1.15353</strain>
    </source>
</reference>
<evidence type="ECO:0000313" key="2">
    <source>
        <dbReference type="Proteomes" id="UP000642571"/>
    </source>
</evidence>
<sequence length="112" mass="12852">MEKQMHWDIRSILEEIPESDPTMIGSFVSPADKKTGISFFIGNNEQQSSVLRIYIMRRDQLKRFVPLYNVAAYSFSTHIEAVNFATKIPSMSAIELMQYINMFGHNKATTLS</sequence>
<keyword evidence="2" id="KW-1185">Reference proteome</keyword>
<gene>
    <name evidence="1" type="ORF">GCM10011389_40740</name>
</gene>
<organism evidence="1 2">
    <name type="scientific">Pontibacillus salipaludis</name>
    <dbReference type="NCBI Taxonomy" id="1697394"/>
    <lineage>
        <taxon>Bacteria</taxon>
        <taxon>Bacillati</taxon>
        <taxon>Bacillota</taxon>
        <taxon>Bacilli</taxon>
        <taxon>Bacillales</taxon>
        <taxon>Bacillaceae</taxon>
        <taxon>Pontibacillus</taxon>
    </lineage>
</organism>
<dbReference type="RefSeq" id="WP_188656165.1">
    <property type="nucleotide sequence ID" value="NZ_BMIN01000029.1"/>
</dbReference>
<protein>
    <submittedName>
        <fullName evidence="1">Uncharacterized protein</fullName>
    </submittedName>
</protein>
<accession>A0ABQ1QIL0</accession>